<evidence type="ECO:0000256" key="1">
    <source>
        <dbReference type="SAM" id="MobiDB-lite"/>
    </source>
</evidence>
<protein>
    <submittedName>
        <fullName evidence="2">Uncharacterized protein</fullName>
    </submittedName>
</protein>
<organism evidence="2 3">
    <name type="scientific">Halteria grandinella</name>
    <dbReference type="NCBI Taxonomy" id="5974"/>
    <lineage>
        <taxon>Eukaryota</taxon>
        <taxon>Sar</taxon>
        <taxon>Alveolata</taxon>
        <taxon>Ciliophora</taxon>
        <taxon>Intramacronucleata</taxon>
        <taxon>Spirotrichea</taxon>
        <taxon>Stichotrichia</taxon>
        <taxon>Sporadotrichida</taxon>
        <taxon>Halteriidae</taxon>
        <taxon>Halteria</taxon>
    </lineage>
</organism>
<reference evidence="2" key="1">
    <citation type="submission" date="2019-06" db="EMBL/GenBank/DDBJ databases">
        <authorList>
            <person name="Zheng W."/>
        </authorList>
    </citation>
    <scope>NUCLEOTIDE SEQUENCE</scope>
    <source>
        <strain evidence="2">QDHG01</strain>
    </source>
</reference>
<name>A0A8J8NTT6_HALGN</name>
<feature type="compositionally biased region" description="Polar residues" evidence="1">
    <location>
        <begin position="570"/>
        <end position="590"/>
    </location>
</feature>
<sequence>MSDDSAFVEPYLLDNIKDNMQGNKAFDQIMMGLDENLEDFHRITSVQDYQKNFALMDQQPVAPFDQFLRTTFSNFSRDSPMRHHDTRLGTASKKAVLATPTHKLGFLKTNLQTELRTLKVYTIVDKKTGEMGEIEERDINSLHNEIPSYFAKPRLKDPRLPEVVKNKKNMMFVLRAIKTREEKRQKMTSGQSPFKEQVLDQFFSQTAQPGSRNNLFGNMVGTPVYAKDGKAPAGPQFGYNNKTLMQPNRKEPPPHMYSRSFMYVRVQQPNMRLDISAPQTLPTPTASQYNQQMIDASVQHMRAPSATSQKEQYRNVPTQEYIEMEEARAASLISEAEAAAEASIQFQASIKQPKGKSRDLQLKTDSLSGTKSDGVNSTNEKPPKYQALKIKNEHLILPPNQVRTPILNVSPDLGNVIQQQSRLFTTSIHKSNPSGGSKQHVHMIPQMPFSHLFNQTPQSSTLAGNVVQTQHQQQTLTYTSQSPHTISPFTISPATQSSMSKTAVSPFRLRPQATINQNNTSNINQQSADISGTVYDNKMLKPLQKEKSLLQKLYRESLSNTPNKIPKINPENSISDITSNDQTKNAPRTSVTNGFFQGVVSGNEMKTTGVSQLKKYVTSAGHQRFEGMPMSRLMTGQIGRNHNSKGGQLVKIPTVQSVRSNSSLLSKKNLSKLSEKQSL</sequence>
<evidence type="ECO:0000313" key="2">
    <source>
        <dbReference type="EMBL" id="TNV81847.1"/>
    </source>
</evidence>
<feature type="compositionally biased region" description="Polar residues" evidence="1">
    <location>
        <begin position="363"/>
        <end position="380"/>
    </location>
</feature>
<evidence type="ECO:0000313" key="3">
    <source>
        <dbReference type="Proteomes" id="UP000785679"/>
    </source>
</evidence>
<accession>A0A8J8NTT6</accession>
<dbReference type="Proteomes" id="UP000785679">
    <property type="component" value="Unassembled WGS sequence"/>
</dbReference>
<feature type="region of interest" description="Disordered" evidence="1">
    <location>
        <begin position="658"/>
        <end position="679"/>
    </location>
</feature>
<keyword evidence="3" id="KW-1185">Reference proteome</keyword>
<feature type="compositionally biased region" description="Low complexity" evidence="1">
    <location>
        <begin position="660"/>
        <end position="672"/>
    </location>
</feature>
<comment type="caution">
    <text evidence="2">The sequence shown here is derived from an EMBL/GenBank/DDBJ whole genome shotgun (WGS) entry which is preliminary data.</text>
</comment>
<gene>
    <name evidence="2" type="ORF">FGO68_gene4224</name>
</gene>
<dbReference type="AlphaFoldDB" id="A0A8J8NTT6"/>
<feature type="region of interest" description="Disordered" evidence="1">
    <location>
        <begin position="561"/>
        <end position="590"/>
    </location>
</feature>
<feature type="region of interest" description="Disordered" evidence="1">
    <location>
        <begin position="350"/>
        <end position="382"/>
    </location>
</feature>
<dbReference type="EMBL" id="RRYP01005661">
    <property type="protein sequence ID" value="TNV81847.1"/>
    <property type="molecule type" value="Genomic_DNA"/>
</dbReference>
<proteinExistence type="predicted"/>